<evidence type="ECO:0008006" key="3">
    <source>
        <dbReference type="Google" id="ProtNLM"/>
    </source>
</evidence>
<accession>A0AAW2D2N9</accession>
<keyword evidence="2" id="KW-1185">Reference proteome</keyword>
<dbReference type="AlphaFoldDB" id="A0AAW2D2N9"/>
<organism evidence="1 2">
    <name type="scientific">Lithocarpus litseifolius</name>
    <dbReference type="NCBI Taxonomy" id="425828"/>
    <lineage>
        <taxon>Eukaryota</taxon>
        <taxon>Viridiplantae</taxon>
        <taxon>Streptophyta</taxon>
        <taxon>Embryophyta</taxon>
        <taxon>Tracheophyta</taxon>
        <taxon>Spermatophyta</taxon>
        <taxon>Magnoliopsida</taxon>
        <taxon>eudicotyledons</taxon>
        <taxon>Gunneridae</taxon>
        <taxon>Pentapetalae</taxon>
        <taxon>rosids</taxon>
        <taxon>fabids</taxon>
        <taxon>Fagales</taxon>
        <taxon>Fagaceae</taxon>
        <taxon>Lithocarpus</taxon>
    </lineage>
</organism>
<evidence type="ECO:0000313" key="2">
    <source>
        <dbReference type="Proteomes" id="UP001459277"/>
    </source>
</evidence>
<proteinExistence type="predicted"/>
<sequence length="75" mass="7981">MGVKHNKTSGLDLCRGDVSEIDCAACVIEARQVITFASTAPTTKETFLEMIVLSVLKVQPSNNQIAVMGDKEGGL</sequence>
<gene>
    <name evidence="1" type="ORF">SO802_016712</name>
</gene>
<dbReference type="Proteomes" id="UP001459277">
    <property type="component" value="Unassembled WGS sequence"/>
</dbReference>
<reference evidence="1 2" key="1">
    <citation type="submission" date="2024-01" db="EMBL/GenBank/DDBJ databases">
        <title>A telomere-to-telomere, gap-free genome of sweet tea (Lithocarpus litseifolius).</title>
        <authorList>
            <person name="Zhou J."/>
        </authorList>
    </citation>
    <scope>NUCLEOTIDE SEQUENCE [LARGE SCALE GENOMIC DNA]</scope>
    <source>
        <strain evidence="1">Zhou-2022a</strain>
        <tissue evidence="1">Leaf</tissue>
    </source>
</reference>
<protein>
    <recommendedName>
        <fullName evidence="3">Gnk2-homologous domain-containing protein</fullName>
    </recommendedName>
</protein>
<dbReference type="EMBL" id="JAZDWU010000005">
    <property type="protein sequence ID" value="KAL0002931.1"/>
    <property type="molecule type" value="Genomic_DNA"/>
</dbReference>
<name>A0AAW2D2N9_9ROSI</name>
<comment type="caution">
    <text evidence="1">The sequence shown here is derived from an EMBL/GenBank/DDBJ whole genome shotgun (WGS) entry which is preliminary data.</text>
</comment>
<evidence type="ECO:0000313" key="1">
    <source>
        <dbReference type="EMBL" id="KAL0002931.1"/>
    </source>
</evidence>